<keyword evidence="5" id="KW-1185">Reference proteome</keyword>
<dbReference type="GO" id="GO:0016491">
    <property type="term" value="F:oxidoreductase activity"/>
    <property type="evidence" value="ECO:0007669"/>
    <property type="project" value="UniProtKB-KW"/>
</dbReference>
<dbReference type="PRINTS" id="PR00080">
    <property type="entry name" value="SDRFAMILY"/>
</dbReference>
<reference evidence="4 5" key="1">
    <citation type="submission" date="2020-08" db="EMBL/GenBank/DDBJ databases">
        <title>Genomic Encyclopedia of Type Strains, Phase IV (KMG-IV): sequencing the most valuable type-strain genomes for metagenomic binning, comparative biology and taxonomic classification.</title>
        <authorList>
            <person name="Goeker M."/>
        </authorList>
    </citation>
    <scope>NUCLEOTIDE SEQUENCE [LARGE SCALE GENOMIC DNA]</scope>
    <source>
        <strain evidence="4 5">DSM 18233</strain>
    </source>
</reference>
<evidence type="ECO:0000313" key="5">
    <source>
        <dbReference type="Proteomes" id="UP000543030"/>
    </source>
</evidence>
<evidence type="ECO:0000256" key="2">
    <source>
        <dbReference type="ARBA" id="ARBA00023002"/>
    </source>
</evidence>
<proteinExistence type="inferred from homology"/>
<dbReference type="CDD" id="cd05374">
    <property type="entry name" value="17beta-HSD-like_SDR_c"/>
    <property type="match status" value="1"/>
</dbReference>
<evidence type="ECO:0000313" key="4">
    <source>
        <dbReference type="EMBL" id="MBB5190595.1"/>
    </source>
</evidence>
<dbReference type="InterPro" id="IPR036291">
    <property type="entry name" value="NAD(P)-bd_dom_sf"/>
</dbReference>
<dbReference type="AlphaFoldDB" id="A0A840RB71"/>
<sequence length="270" mass="29737">MHELKRAGWRVFATARQADDVARLEEEGLEALSLDIADSASIAACVNEVLKRTNGTLDAVFNNAGFGLPGAVEDLTRDAMRHQFETNVFGTIELTNAVLPAMRRQKQGRVVINSSILGYAAMPYRGAYNASKFALEGFADTLRQELKGSGVFVSLIEPGPITSRFRPNAQQQFARWIDAANSFHRPSYEAMQARLAKPGPAAPFTLPPEAVFKALLRALDQTHPPARLPVTVPAIAFWYLKKLLPINLLDKLLLAASGDEPGYSYERKQR</sequence>
<dbReference type="Pfam" id="PF00106">
    <property type="entry name" value="adh_short"/>
    <property type="match status" value="1"/>
</dbReference>
<dbReference type="PROSITE" id="PS00061">
    <property type="entry name" value="ADH_SHORT"/>
    <property type="match status" value="1"/>
</dbReference>
<protein>
    <submittedName>
        <fullName evidence="4">NAD(P)-dependent dehydrogenase (Short-subunit alcohol dehydrogenase family)</fullName>
    </submittedName>
</protein>
<keyword evidence="2" id="KW-0560">Oxidoreductase</keyword>
<evidence type="ECO:0000256" key="3">
    <source>
        <dbReference type="RuleBase" id="RU000363"/>
    </source>
</evidence>
<dbReference type="Gene3D" id="3.40.50.720">
    <property type="entry name" value="NAD(P)-binding Rossmann-like Domain"/>
    <property type="match status" value="1"/>
</dbReference>
<dbReference type="EMBL" id="JACHHN010000002">
    <property type="protein sequence ID" value="MBB5190595.1"/>
    <property type="molecule type" value="Genomic_DNA"/>
</dbReference>
<gene>
    <name evidence="4" type="ORF">HNQ50_001317</name>
</gene>
<dbReference type="InterPro" id="IPR020904">
    <property type="entry name" value="Sc_DH/Rdtase_CS"/>
</dbReference>
<accession>A0A840RB71</accession>
<dbReference type="PANTHER" id="PTHR44169:SF6">
    <property type="entry name" value="NADPH-DEPENDENT 1-ACYLDIHYDROXYACETONE PHOSPHATE REDUCTASE"/>
    <property type="match status" value="1"/>
</dbReference>
<comment type="caution">
    <text evidence="4">The sequence shown here is derived from an EMBL/GenBank/DDBJ whole genome shotgun (WGS) entry which is preliminary data.</text>
</comment>
<dbReference type="PANTHER" id="PTHR44169">
    <property type="entry name" value="NADPH-DEPENDENT 1-ACYLDIHYDROXYACETONE PHOSPHATE REDUCTASE"/>
    <property type="match status" value="1"/>
</dbReference>
<dbReference type="SUPFAM" id="SSF51735">
    <property type="entry name" value="NAD(P)-binding Rossmann-fold domains"/>
    <property type="match status" value="1"/>
</dbReference>
<dbReference type="Proteomes" id="UP000543030">
    <property type="component" value="Unassembled WGS sequence"/>
</dbReference>
<organism evidence="4 5">
    <name type="scientific">Silvimonas terrae</name>
    <dbReference type="NCBI Taxonomy" id="300266"/>
    <lineage>
        <taxon>Bacteria</taxon>
        <taxon>Pseudomonadati</taxon>
        <taxon>Pseudomonadota</taxon>
        <taxon>Betaproteobacteria</taxon>
        <taxon>Neisseriales</taxon>
        <taxon>Chitinibacteraceae</taxon>
        <taxon>Silvimonas</taxon>
    </lineage>
</organism>
<comment type="similarity">
    <text evidence="1 3">Belongs to the short-chain dehydrogenases/reductases (SDR) family.</text>
</comment>
<evidence type="ECO:0000256" key="1">
    <source>
        <dbReference type="ARBA" id="ARBA00006484"/>
    </source>
</evidence>
<dbReference type="InterPro" id="IPR002347">
    <property type="entry name" value="SDR_fam"/>
</dbReference>
<name>A0A840RB71_9NEIS</name>
<dbReference type="PRINTS" id="PR00081">
    <property type="entry name" value="GDHRDH"/>
</dbReference>